<dbReference type="RefSeq" id="WP_183967400.1">
    <property type="nucleotide sequence ID" value="NZ_BAABBZ010000006.1"/>
</dbReference>
<dbReference type="InterPro" id="IPR047784">
    <property type="entry name" value="TrgA"/>
</dbReference>
<evidence type="ECO:0000313" key="3">
    <source>
        <dbReference type="Proteomes" id="UP000541426"/>
    </source>
</evidence>
<keyword evidence="1" id="KW-0812">Transmembrane</keyword>
<accession>A0A7W6DP95</accession>
<gene>
    <name evidence="2" type="ORF">GGQ68_003109</name>
</gene>
<dbReference type="Proteomes" id="UP000541426">
    <property type="component" value="Unassembled WGS sequence"/>
</dbReference>
<dbReference type="NCBIfam" id="NF033773">
    <property type="entry name" value="tellur_TrgA"/>
    <property type="match status" value="1"/>
</dbReference>
<evidence type="ECO:0000313" key="2">
    <source>
        <dbReference type="EMBL" id="MBB3986766.1"/>
    </source>
</evidence>
<comment type="caution">
    <text evidence="2">The sequence shown here is derived from an EMBL/GenBank/DDBJ whole genome shotgun (WGS) entry which is preliminary data.</text>
</comment>
<name>A0A7W6DP95_9RHOB</name>
<feature type="transmembrane region" description="Helical" evidence="1">
    <location>
        <begin position="123"/>
        <end position="142"/>
    </location>
</feature>
<reference evidence="2 3" key="1">
    <citation type="submission" date="2020-08" db="EMBL/GenBank/DDBJ databases">
        <title>Genomic Encyclopedia of Type Strains, Phase IV (KMG-IV): sequencing the most valuable type-strain genomes for metagenomic binning, comparative biology and taxonomic classification.</title>
        <authorList>
            <person name="Goeker M."/>
        </authorList>
    </citation>
    <scope>NUCLEOTIDE SEQUENCE [LARGE SCALE GENOMIC DNA]</scope>
    <source>
        <strain evidence="2 3">DSM 102235</strain>
    </source>
</reference>
<dbReference type="EMBL" id="JACIEJ010000007">
    <property type="protein sequence ID" value="MBB3986766.1"/>
    <property type="molecule type" value="Genomic_DNA"/>
</dbReference>
<keyword evidence="1" id="KW-0472">Membrane</keyword>
<dbReference type="AlphaFoldDB" id="A0A7W6DP95"/>
<sequence>MPTAAKLVAAICLAVVAWFASEAVKPLFPEGQDFGNFNYWNTAIGLLCGWVILGSRAGRGFSAGISNGATAVVSMTLVALFVYATDEMINRAFRRFYDDPFEAVVAIAEMALEFGVKIFDGQVVVTLLVGGILSGILTEIAAKRWR</sequence>
<proteinExistence type="predicted"/>
<keyword evidence="1" id="KW-1133">Transmembrane helix</keyword>
<keyword evidence="3" id="KW-1185">Reference proteome</keyword>
<feature type="transmembrane region" description="Helical" evidence="1">
    <location>
        <begin position="39"/>
        <end position="58"/>
    </location>
</feature>
<feature type="transmembrane region" description="Helical" evidence="1">
    <location>
        <begin position="65"/>
        <end position="84"/>
    </location>
</feature>
<protein>
    <submittedName>
        <fullName evidence="2">Putative PurR-regulated permease PerM</fullName>
    </submittedName>
</protein>
<evidence type="ECO:0000256" key="1">
    <source>
        <dbReference type="SAM" id="Phobius"/>
    </source>
</evidence>
<organism evidence="2 3">
    <name type="scientific">Sagittula marina</name>
    <dbReference type="NCBI Taxonomy" id="943940"/>
    <lineage>
        <taxon>Bacteria</taxon>
        <taxon>Pseudomonadati</taxon>
        <taxon>Pseudomonadota</taxon>
        <taxon>Alphaproteobacteria</taxon>
        <taxon>Rhodobacterales</taxon>
        <taxon>Roseobacteraceae</taxon>
        <taxon>Sagittula</taxon>
    </lineage>
</organism>